<dbReference type="AlphaFoldDB" id="A0A2T5J2H0"/>
<dbReference type="NCBIfam" id="TIGR01439">
    <property type="entry name" value="lp_hng_hel_AbrB"/>
    <property type="match status" value="1"/>
</dbReference>
<dbReference type="SMART" id="SM00966">
    <property type="entry name" value="SpoVT_AbrB"/>
    <property type="match status" value="1"/>
</dbReference>
<evidence type="ECO:0000313" key="3">
    <source>
        <dbReference type="EMBL" id="PTQ90715.1"/>
    </source>
</evidence>
<organism evidence="3 4">
    <name type="scientific">Agitococcus lubricus</name>
    <dbReference type="NCBI Taxonomy" id="1077255"/>
    <lineage>
        <taxon>Bacteria</taxon>
        <taxon>Pseudomonadati</taxon>
        <taxon>Pseudomonadota</taxon>
        <taxon>Gammaproteobacteria</taxon>
        <taxon>Moraxellales</taxon>
        <taxon>Moraxellaceae</taxon>
        <taxon>Agitococcus</taxon>
    </lineage>
</organism>
<protein>
    <submittedName>
        <fullName evidence="3">AbrB family looped-hinge helix DNA binding protein</fullName>
    </submittedName>
</protein>
<evidence type="ECO:0000256" key="1">
    <source>
        <dbReference type="PROSITE-ProRule" id="PRU01076"/>
    </source>
</evidence>
<dbReference type="EMBL" id="QAON01000002">
    <property type="protein sequence ID" value="PTQ90715.1"/>
    <property type="molecule type" value="Genomic_DNA"/>
</dbReference>
<keyword evidence="1" id="KW-0238">DNA-binding</keyword>
<dbReference type="Gene3D" id="2.10.260.10">
    <property type="match status" value="1"/>
</dbReference>
<feature type="domain" description="SpoVT-AbrB" evidence="2">
    <location>
        <begin position="2"/>
        <end position="47"/>
    </location>
</feature>
<evidence type="ECO:0000313" key="4">
    <source>
        <dbReference type="Proteomes" id="UP000244223"/>
    </source>
</evidence>
<dbReference type="RefSeq" id="WP_107864560.1">
    <property type="nucleotide sequence ID" value="NZ_QAON01000002.1"/>
</dbReference>
<dbReference type="InterPro" id="IPR007159">
    <property type="entry name" value="SpoVT-AbrB_dom"/>
</dbReference>
<dbReference type="Pfam" id="PF04014">
    <property type="entry name" value="MazE_antitoxin"/>
    <property type="match status" value="1"/>
</dbReference>
<keyword evidence="4" id="KW-1185">Reference proteome</keyword>
<comment type="caution">
    <text evidence="3">The sequence shown here is derived from an EMBL/GenBank/DDBJ whole genome shotgun (WGS) entry which is preliminary data.</text>
</comment>
<dbReference type="InterPro" id="IPR037914">
    <property type="entry name" value="SpoVT-AbrB_sf"/>
</dbReference>
<accession>A0A2T5J2H0</accession>
<dbReference type="PROSITE" id="PS51740">
    <property type="entry name" value="SPOVT_ABRB"/>
    <property type="match status" value="1"/>
</dbReference>
<dbReference type="SUPFAM" id="SSF89447">
    <property type="entry name" value="AbrB/MazE/MraZ-like"/>
    <property type="match status" value="1"/>
</dbReference>
<evidence type="ECO:0000259" key="2">
    <source>
        <dbReference type="PROSITE" id="PS51740"/>
    </source>
</evidence>
<dbReference type="OrthoDB" id="9811597at2"/>
<gene>
    <name evidence="3" type="ORF">C8N29_102115</name>
</gene>
<reference evidence="3 4" key="1">
    <citation type="submission" date="2018-04" db="EMBL/GenBank/DDBJ databases">
        <title>Genomic Encyclopedia of Archaeal and Bacterial Type Strains, Phase II (KMG-II): from individual species to whole genera.</title>
        <authorList>
            <person name="Goeker M."/>
        </authorList>
    </citation>
    <scope>NUCLEOTIDE SEQUENCE [LARGE SCALE GENOMIC DNA]</scope>
    <source>
        <strain evidence="3 4">DSM 5822</strain>
    </source>
</reference>
<name>A0A2T5J2H0_9GAMM</name>
<sequence>MQTSTTVTSKGQVTIPKAVRQQLGICQGSQIEFVMVDNHVELRVINNPTPIVQSGFGLLKSQKSPIPNDFDVSILAQKP</sequence>
<dbReference type="GO" id="GO:0003677">
    <property type="term" value="F:DNA binding"/>
    <property type="evidence" value="ECO:0007669"/>
    <property type="project" value="UniProtKB-UniRule"/>
</dbReference>
<dbReference type="Proteomes" id="UP000244223">
    <property type="component" value="Unassembled WGS sequence"/>
</dbReference>
<proteinExistence type="predicted"/>